<dbReference type="NCBIfam" id="NF002493">
    <property type="entry name" value="PRK01816.1"/>
    <property type="match status" value="1"/>
</dbReference>
<evidence type="ECO:0000256" key="4">
    <source>
        <dbReference type="ARBA" id="ARBA00022475"/>
    </source>
</evidence>
<dbReference type="RefSeq" id="WP_305894001.1">
    <property type="nucleotide sequence ID" value="NZ_JAUZVZ010000014.1"/>
</dbReference>
<dbReference type="InterPro" id="IPR007334">
    <property type="entry name" value="UPF0208"/>
</dbReference>
<evidence type="ECO:0000256" key="2">
    <source>
        <dbReference type="ARBA" id="ARBA00009474"/>
    </source>
</evidence>
<comment type="similarity">
    <text evidence="2">Belongs to the UPF0208 family.</text>
</comment>
<keyword evidence="4" id="KW-1003">Cell membrane</keyword>
<gene>
    <name evidence="10" type="primary">yfbV</name>
    <name evidence="10" type="ORF">Q3O60_11090</name>
</gene>
<organism evidence="10 11">
    <name type="scientific">Alkalimonas collagenimarina</name>
    <dbReference type="NCBI Taxonomy" id="400390"/>
    <lineage>
        <taxon>Bacteria</taxon>
        <taxon>Pseudomonadati</taxon>
        <taxon>Pseudomonadota</taxon>
        <taxon>Gammaproteobacteria</taxon>
        <taxon>Alkalimonas</taxon>
    </lineage>
</organism>
<evidence type="ECO:0000256" key="6">
    <source>
        <dbReference type="ARBA" id="ARBA00022692"/>
    </source>
</evidence>
<comment type="subcellular location">
    <subcellularLocation>
        <location evidence="1">Cell inner membrane</location>
        <topology evidence="1">Multi-pass membrane protein</topology>
    </subcellularLocation>
</comment>
<feature type="transmembrane region" description="Helical" evidence="9">
    <location>
        <begin position="67"/>
        <end position="86"/>
    </location>
</feature>
<evidence type="ECO:0000313" key="10">
    <source>
        <dbReference type="EMBL" id="MDP4536737.1"/>
    </source>
</evidence>
<evidence type="ECO:0000256" key="5">
    <source>
        <dbReference type="ARBA" id="ARBA00022519"/>
    </source>
</evidence>
<keyword evidence="11" id="KW-1185">Reference proteome</keyword>
<evidence type="ECO:0000256" key="7">
    <source>
        <dbReference type="ARBA" id="ARBA00022989"/>
    </source>
</evidence>
<evidence type="ECO:0000256" key="8">
    <source>
        <dbReference type="ARBA" id="ARBA00023136"/>
    </source>
</evidence>
<accession>A0ABT9H095</accession>
<evidence type="ECO:0000313" key="11">
    <source>
        <dbReference type="Proteomes" id="UP001231616"/>
    </source>
</evidence>
<name>A0ABT9H095_9GAMM</name>
<evidence type="ECO:0000256" key="9">
    <source>
        <dbReference type="SAM" id="Phobius"/>
    </source>
</evidence>
<proteinExistence type="inferred from homology"/>
<protein>
    <recommendedName>
        <fullName evidence="3">UPF0208 membrane protein YfbV</fullName>
    </recommendedName>
</protein>
<reference evidence="10 11" key="1">
    <citation type="submission" date="2023-08" db="EMBL/GenBank/DDBJ databases">
        <authorList>
            <person name="Joshi A."/>
            <person name="Thite S."/>
        </authorList>
    </citation>
    <scope>NUCLEOTIDE SEQUENCE [LARGE SCALE GENOMIC DNA]</scope>
    <source>
        <strain evidence="10 11">AC40</strain>
    </source>
</reference>
<keyword evidence="8 9" id="KW-0472">Membrane</keyword>
<evidence type="ECO:0000256" key="1">
    <source>
        <dbReference type="ARBA" id="ARBA00004429"/>
    </source>
</evidence>
<dbReference type="Pfam" id="PF04217">
    <property type="entry name" value="DUF412"/>
    <property type="match status" value="1"/>
</dbReference>
<keyword evidence="7 9" id="KW-1133">Transmembrane helix</keyword>
<dbReference type="EMBL" id="JAUZVZ010000014">
    <property type="protein sequence ID" value="MDP4536737.1"/>
    <property type="molecule type" value="Genomic_DNA"/>
</dbReference>
<dbReference type="Proteomes" id="UP001231616">
    <property type="component" value="Unassembled WGS sequence"/>
</dbReference>
<sequence>MNQSMYSTIRAGVSYSQNWPLQPELNSMLPENRMIRMTTWSQKILPAIAVLNGWMQLQWFGVTQLPLLVAMTLLLVSMPVQGWYWLGIRSATKLPPNLVHWYQHLVEKLQQNGITVVEREDNHSLRYRDLGLVLQQAYRQLDKAFIRNSW</sequence>
<keyword evidence="5" id="KW-0997">Cell inner membrane</keyword>
<keyword evidence="6 9" id="KW-0812">Transmembrane</keyword>
<comment type="caution">
    <text evidence="10">The sequence shown here is derived from an EMBL/GenBank/DDBJ whole genome shotgun (WGS) entry which is preliminary data.</text>
</comment>
<evidence type="ECO:0000256" key="3">
    <source>
        <dbReference type="ARBA" id="ARBA00018831"/>
    </source>
</evidence>